<gene>
    <name evidence="10 14" type="primary">msrB</name>
    <name evidence="11" type="synonym">msrA</name>
    <name evidence="14" type="ORF">GTO91_13260</name>
</gene>
<feature type="active site" description="Nucleophile" evidence="10">
    <location>
        <position position="334"/>
    </location>
</feature>
<feature type="compositionally biased region" description="Basic and acidic residues" evidence="12">
    <location>
        <begin position="182"/>
        <end position="200"/>
    </location>
</feature>
<evidence type="ECO:0000256" key="8">
    <source>
        <dbReference type="ARBA" id="ARBA00048488"/>
    </source>
</evidence>
<evidence type="ECO:0000256" key="6">
    <source>
        <dbReference type="ARBA" id="ARBA00024679"/>
    </source>
</evidence>
<dbReference type="InterPro" id="IPR036509">
    <property type="entry name" value="Met_Sox_Rdtase_MsrA_sf"/>
</dbReference>
<evidence type="ECO:0000256" key="1">
    <source>
        <dbReference type="ARBA" id="ARBA00005591"/>
    </source>
</evidence>
<comment type="similarity">
    <text evidence="1 11">Belongs to the MsrA Met sulfoxide reductase family.</text>
</comment>
<dbReference type="PROSITE" id="PS51790">
    <property type="entry name" value="MSRB"/>
    <property type="match status" value="1"/>
</dbReference>
<comment type="similarity">
    <text evidence="10">Belongs to the MsrB Met sulfoxide reductase family.</text>
</comment>
<dbReference type="PANTHER" id="PTHR10173:SF59">
    <property type="entry name" value="PEPTIDE METHIONINE SULFOXIDE REDUCTASE MSRA_MSRB"/>
    <property type="match status" value="1"/>
</dbReference>
<comment type="function">
    <text evidence="6 11">Has an important function as a repair enzyme for proteins that have been inactivated by oxidation. Catalyzes the reversible oxidation-reduction of methionine sulfoxide in proteins to methionine.</text>
</comment>
<dbReference type="GO" id="GO:0033743">
    <property type="term" value="F:peptide-methionine (R)-S-oxide reductase activity"/>
    <property type="evidence" value="ECO:0007669"/>
    <property type="project" value="UniProtKB-UniRule"/>
</dbReference>
<dbReference type="Pfam" id="PF01641">
    <property type="entry name" value="SelR"/>
    <property type="match status" value="1"/>
</dbReference>
<comment type="similarity">
    <text evidence="3">In the N-terminal section; belongs to the MsrA Met sulfoxide reductase family.</text>
</comment>
<dbReference type="GO" id="GO:0008113">
    <property type="term" value="F:peptide-methionine (S)-S-oxide reductase activity"/>
    <property type="evidence" value="ECO:0007669"/>
    <property type="project" value="UniProtKB-UniRule"/>
</dbReference>
<dbReference type="NCBIfam" id="TIGR00357">
    <property type="entry name" value="peptide-methionine (R)-S-oxide reductase MsrB"/>
    <property type="match status" value="1"/>
</dbReference>
<dbReference type="FunFam" id="3.30.1060.10:FF:000003">
    <property type="entry name" value="Peptide methionine sulfoxide reductase MsrA"/>
    <property type="match status" value="1"/>
</dbReference>
<evidence type="ECO:0000313" key="15">
    <source>
        <dbReference type="Proteomes" id="UP000463470"/>
    </source>
</evidence>
<name>A0A845LCP9_9FIRM</name>
<dbReference type="InterPro" id="IPR028427">
    <property type="entry name" value="Met_Sox_Rdtase_MsrB"/>
</dbReference>
<protein>
    <recommendedName>
        <fullName evidence="10 11">Multifunctional fusion protein</fullName>
    </recommendedName>
    <domain>
        <recommendedName>
            <fullName evidence="11">Peptide methionine sulfoxide reductase MsrA</fullName>
            <shortName evidence="11">Protein-methionine-S-oxide reductase</shortName>
            <ecNumber evidence="11">1.8.4.11</ecNumber>
        </recommendedName>
        <alternativeName>
            <fullName evidence="11">Peptide-methionine (S)-S-oxide reductase</fullName>
            <shortName evidence="11">Peptide Met(O) reductase</shortName>
        </alternativeName>
    </domain>
    <domain>
        <recommendedName>
            <fullName evidence="10">Peptide methionine sulfoxide reductase MsrB</fullName>
            <ecNumber evidence="10">1.8.4.12</ecNumber>
        </recommendedName>
        <alternativeName>
            <fullName evidence="10">Peptide-methionine (R)-S-oxide reductase</fullName>
        </alternativeName>
    </domain>
</protein>
<evidence type="ECO:0000256" key="7">
    <source>
        <dbReference type="ARBA" id="ARBA00047806"/>
    </source>
</evidence>
<dbReference type="GO" id="GO:0030091">
    <property type="term" value="P:protein repair"/>
    <property type="evidence" value="ECO:0007669"/>
    <property type="project" value="InterPro"/>
</dbReference>
<dbReference type="EMBL" id="WXEY01000017">
    <property type="protein sequence ID" value="MZP30681.1"/>
    <property type="molecule type" value="Genomic_DNA"/>
</dbReference>
<dbReference type="Gene3D" id="3.30.1060.10">
    <property type="entry name" value="Peptide methionine sulphoxide reductase MsrA"/>
    <property type="match status" value="1"/>
</dbReference>
<dbReference type="SUPFAM" id="SSF51316">
    <property type="entry name" value="Mss4-like"/>
    <property type="match status" value="1"/>
</dbReference>
<organism evidence="14 15">
    <name type="scientific">Heliomicrobium undosum</name>
    <dbReference type="NCBI Taxonomy" id="121734"/>
    <lineage>
        <taxon>Bacteria</taxon>
        <taxon>Bacillati</taxon>
        <taxon>Bacillota</taxon>
        <taxon>Clostridia</taxon>
        <taxon>Eubacteriales</taxon>
        <taxon>Heliobacteriaceae</taxon>
        <taxon>Heliomicrobium</taxon>
    </lineage>
</organism>
<feature type="active site" evidence="11">
    <location>
        <position position="19"/>
    </location>
</feature>
<proteinExistence type="inferred from homology"/>
<feature type="compositionally biased region" description="Basic and acidic residues" evidence="12">
    <location>
        <begin position="208"/>
        <end position="230"/>
    </location>
</feature>
<evidence type="ECO:0000256" key="12">
    <source>
        <dbReference type="SAM" id="MobiDB-lite"/>
    </source>
</evidence>
<evidence type="ECO:0000313" key="14">
    <source>
        <dbReference type="EMBL" id="MZP30681.1"/>
    </source>
</evidence>
<dbReference type="HAMAP" id="MF_01401">
    <property type="entry name" value="MsrA"/>
    <property type="match status" value="1"/>
</dbReference>
<comment type="catalytic activity">
    <reaction evidence="8 10">
        <text>L-methionyl-[protein] + [thioredoxin]-disulfide + H2O = L-methionyl-(R)-S-oxide-[protein] + [thioredoxin]-dithiol</text>
        <dbReference type="Rhea" id="RHEA:24164"/>
        <dbReference type="Rhea" id="RHEA-COMP:10698"/>
        <dbReference type="Rhea" id="RHEA-COMP:10700"/>
        <dbReference type="Rhea" id="RHEA-COMP:12313"/>
        <dbReference type="Rhea" id="RHEA-COMP:12314"/>
        <dbReference type="ChEBI" id="CHEBI:15377"/>
        <dbReference type="ChEBI" id="CHEBI:16044"/>
        <dbReference type="ChEBI" id="CHEBI:29950"/>
        <dbReference type="ChEBI" id="CHEBI:45764"/>
        <dbReference type="ChEBI" id="CHEBI:50058"/>
        <dbReference type="EC" id="1.8.4.12"/>
    </reaction>
</comment>
<dbReference type="NCBIfam" id="TIGR00401">
    <property type="entry name" value="msrA"/>
    <property type="match status" value="1"/>
</dbReference>
<dbReference type="OrthoDB" id="4174719at2"/>
<comment type="catalytic activity">
    <reaction evidence="7 11">
        <text>L-methionyl-[protein] + [thioredoxin]-disulfide + H2O = L-methionyl-(S)-S-oxide-[protein] + [thioredoxin]-dithiol</text>
        <dbReference type="Rhea" id="RHEA:14217"/>
        <dbReference type="Rhea" id="RHEA-COMP:10698"/>
        <dbReference type="Rhea" id="RHEA-COMP:10700"/>
        <dbReference type="Rhea" id="RHEA-COMP:12313"/>
        <dbReference type="Rhea" id="RHEA-COMP:12315"/>
        <dbReference type="ChEBI" id="CHEBI:15377"/>
        <dbReference type="ChEBI" id="CHEBI:16044"/>
        <dbReference type="ChEBI" id="CHEBI:29950"/>
        <dbReference type="ChEBI" id="CHEBI:44120"/>
        <dbReference type="ChEBI" id="CHEBI:50058"/>
        <dbReference type="EC" id="1.8.4.11"/>
    </reaction>
</comment>
<evidence type="ECO:0000256" key="3">
    <source>
        <dbReference type="ARBA" id="ARBA00011017"/>
    </source>
</evidence>
<dbReference type="AlphaFoldDB" id="A0A845LCP9"/>
<evidence type="ECO:0000256" key="5">
    <source>
        <dbReference type="ARBA" id="ARBA00023268"/>
    </source>
</evidence>
<evidence type="ECO:0000256" key="2">
    <source>
        <dbReference type="ARBA" id="ARBA00008076"/>
    </source>
</evidence>
<evidence type="ECO:0000256" key="9">
    <source>
        <dbReference type="ARBA" id="ARBA00048782"/>
    </source>
</evidence>
<keyword evidence="4 10" id="KW-0560">Oxidoreductase</keyword>
<evidence type="ECO:0000259" key="13">
    <source>
        <dbReference type="PROSITE" id="PS51790"/>
    </source>
</evidence>
<dbReference type="InterPro" id="IPR002579">
    <property type="entry name" value="Met_Sox_Rdtase_MsrB_dom"/>
</dbReference>
<dbReference type="InterPro" id="IPR002569">
    <property type="entry name" value="Met_Sox_Rdtase_MsrA_dom"/>
</dbReference>
<dbReference type="Proteomes" id="UP000463470">
    <property type="component" value="Unassembled WGS sequence"/>
</dbReference>
<dbReference type="Pfam" id="PF01625">
    <property type="entry name" value="PMSR"/>
    <property type="match status" value="1"/>
</dbReference>
<comment type="caution">
    <text evidence="14">The sequence shown here is derived from an EMBL/GenBank/DDBJ whole genome shotgun (WGS) entry which is preliminary data.</text>
</comment>
<dbReference type="Gene3D" id="2.170.150.20">
    <property type="entry name" value="Peptide methionine sulfoxide reductase"/>
    <property type="match status" value="1"/>
</dbReference>
<comment type="catalytic activity">
    <reaction evidence="9 11">
        <text>[thioredoxin]-disulfide + L-methionine + H2O = L-methionine (S)-S-oxide + [thioredoxin]-dithiol</text>
        <dbReference type="Rhea" id="RHEA:19993"/>
        <dbReference type="Rhea" id="RHEA-COMP:10698"/>
        <dbReference type="Rhea" id="RHEA-COMP:10700"/>
        <dbReference type="ChEBI" id="CHEBI:15377"/>
        <dbReference type="ChEBI" id="CHEBI:29950"/>
        <dbReference type="ChEBI" id="CHEBI:50058"/>
        <dbReference type="ChEBI" id="CHEBI:57844"/>
        <dbReference type="ChEBI" id="CHEBI:58772"/>
        <dbReference type="EC" id="1.8.4.11"/>
    </reaction>
</comment>
<dbReference type="EC" id="1.8.4.12" evidence="10"/>
<comment type="caution">
    <text evidence="10">Lacks conserved residue(s) required for the propagation of feature annotation.</text>
</comment>
<dbReference type="PANTHER" id="PTHR10173">
    <property type="entry name" value="METHIONINE SULFOXIDE REDUCTASE"/>
    <property type="match status" value="1"/>
</dbReference>
<dbReference type="InterPro" id="IPR011057">
    <property type="entry name" value="Mss4-like_sf"/>
</dbReference>
<dbReference type="SUPFAM" id="SSF55068">
    <property type="entry name" value="Peptide methionine sulfoxide reductase"/>
    <property type="match status" value="1"/>
</dbReference>
<dbReference type="FunFam" id="2.170.150.20:FF:000003">
    <property type="entry name" value="Peptide methionine sulfoxide reductase MsrB"/>
    <property type="match status" value="1"/>
</dbReference>
<keyword evidence="15" id="KW-1185">Reference proteome</keyword>
<feature type="domain" description="MsrB" evidence="13">
    <location>
        <begin position="223"/>
        <end position="345"/>
    </location>
</feature>
<dbReference type="RefSeq" id="WP_161259207.1">
    <property type="nucleotide sequence ID" value="NZ_WXEY01000017.1"/>
</dbReference>
<comment type="similarity">
    <text evidence="2">In the C-terminal section; belongs to the MsrB Met sulfoxide reductase family.</text>
</comment>
<dbReference type="EC" id="1.8.4.11" evidence="11"/>
<evidence type="ECO:0000256" key="4">
    <source>
        <dbReference type="ARBA" id="ARBA00023002"/>
    </source>
</evidence>
<evidence type="ECO:0000256" key="10">
    <source>
        <dbReference type="HAMAP-Rule" id="MF_01400"/>
    </source>
</evidence>
<evidence type="ECO:0000256" key="11">
    <source>
        <dbReference type="HAMAP-Rule" id="MF_01401"/>
    </source>
</evidence>
<accession>A0A845LCP9</accession>
<dbReference type="GO" id="GO:0006979">
    <property type="term" value="P:response to oxidative stress"/>
    <property type="evidence" value="ECO:0007669"/>
    <property type="project" value="InterPro"/>
</dbReference>
<dbReference type="HAMAP" id="MF_01400">
    <property type="entry name" value="MsrB"/>
    <property type="match status" value="1"/>
</dbReference>
<reference evidence="14 15" key="1">
    <citation type="submission" date="2020-01" db="EMBL/GenBank/DDBJ databases">
        <title>Whole-genome sequence of Heliobacterium undosum DSM 13378.</title>
        <authorList>
            <person name="Kyndt J.A."/>
            <person name="Meyer T.E."/>
        </authorList>
    </citation>
    <scope>NUCLEOTIDE SEQUENCE [LARGE SCALE GENOMIC DNA]</scope>
    <source>
        <strain evidence="14 15">DSM 13378</strain>
    </source>
</reference>
<feature type="region of interest" description="Disordered" evidence="12">
    <location>
        <begin position="181"/>
        <end position="230"/>
    </location>
</feature>
<sequence>MEKAATEGRYELATFAGGCFWCMVTPFEEMDGIIRVVSGYTGGKTENPTYEEVCSERTGHYEAVQITFDPAVFSYEKLLDIYWQQIDPTDPGGQFHDRGSSYRTAIFVHSEAQREKAEASKRALEAKGIFDKPVVTPILPAGPFYPAEAYHQDYHKKNPVRYGLYRLGSGRDAFIARHWKKHNPETVKQEKAPSKNDRSENGQSLKGQSERHPSKEQRWKKDRSDLRERLTPMQYEVTQNNATEPPFRNEFWDHKGKGIYVDVVSGEPLFSSLDKFDSGCGWPSFTRPLHEENIDEKDDTSHGMIRTEVRSRNADSHLGHVFDDGPAPGRLRYCINSAALRFIPKEDLEKEGYGEYRRLFGEGK</sequence>
<keyword evidence="5" id="KW-0511">Multifunctional enzyme</keyword>
<dbReference type="GO" id="GO:0005737">
    <property type="term" value="C:cytoplasm"/>
    <property type="evidence" value="ECO:0007669"/>
    <property type="project" value="TreeGrafter"/>
</dbReference>